<dbReference type="FunFam" id="1.25.40.90:FF:000004">
    <property type="entry name" value="splicing factor, arginine/serine-rich 15"/>
    <property type="match status" value="1"/>
</dbReference>
<dbReference type="Pfam" id="PF04818">
    <property type="entry name" value="CID"/>
    <property type="match status" value="1"/>
</dbReference>
<feature type="domain" description="CID" evidence="6">
    <location>
        <begin position="1"/>
        <end position="140"/>
    </location>
</feature>
<dbReference type="InterPro" id="IPR008942">
    <property type="entry name" value="ENTH_VHS"/>
</dbReference>
<dbReference type="PANTHER" id="PTHR23140">
    <property type="entry name" value="RNA PROCESSING PROTEIN LD23810P"/>
    <property type="match status" value="1"/>
</dbReference>
<dbReference type="InterPro" id="IPR035979">
    <property type="entry name" value="RBD_domain_sf"/>
</dbReference>
<name>A0A498SFU1_ACAVI</name>
<keyword evidence="8" id="KW-1185">Reference proteome</keyword>
<evidence type="ECO:0000313" key="7">
    <source>
        <dbReference type="EMBL" id="VBB32431.1"/>
    </source>
</evidence>
<dbReference type="STRING" id="6277.A0A498SFU1"/>
<organism evidence="7 8">
    <name type="scientific">Acanthocheilonema viteae</name>
    <name type="common">Filarial nematode worm</name>
    <name type="synonym">Dipetalonema viteae</name>
    <dbReference type="NCBI Taxonomy" id="6277"/>
    <lineage>
        <taxon>Eukaryota</taxon>
        <taxon>Metazoa</taxon>
        <taxon>Ecdysozoa</taxon>
        <taxon>Nematoda</taxon>
        <taxon>Chromadorea</taxon>
        <taxon>Rhabditida</taxon>
        <taxon>Spirurina</taxon>
        <taxon>Spiruromorpha</taxon>
        <taxon>Filarioidea</taxon>
        <taxon>Onchocercidae</taxon>
        <taxon>Acanthocheilonema</taxon>
    </lineage>
</organism>
<evidence type="ECO:0000256" key="2">
    <source>
        <dbReference type="PROSITE-ProRule" id="PRU00176"/>
    </source>
</evidence>
<proteinExistence type="predicted"/>
<feature type="region of interest" description="Disordered" evidence="4">
    <location>
        <begin position="469"/>
        <end position="616"/>
    </location>
</feature>
<evidence type="ECO:0000259" key="5">
    <source>
        <dbReference type="PROSITE" id="PS50102"/>
    </source>
</evidence>
<feature type="domain" description="RRM" evidence="5">
    <location>
        <begin position="642"/>
        <end position="715"/>
    </location>
</feature>
<dbReference type="PROSITE" id="PS51391">
    <property type="entry name" value="CID"/>
    <property type="match status" value="1"/>
</dbReference>
<accession>A0A498SFU1</accession>
<dbReference type="EMBL" id="UPTC01001711">
    <property type="protein sequence ID" value="VBB32431.1"/>
    <property type="molecule type" value="Genomic_DNA"/>
</dbReference>
<dbReference type="InterPro" id="IPR006569">
    <property type="entry name" value="CID_dom"/>
</dbReference>
<feature type="region of interest" description="Disordered" evidence="4">
    <location>
        <begin position="773"/>
        <end position="794"/>
    </location>
</feature>
<dbReference type="Gene3D" id="1.25.40.90">
    <property type="match status" value="1"/>
</dbReference>
<evidence type="ECO:0008006" key="9">
    <source>
        <dbReference type="Google" id="ProtNLM"/>
    </source>
</evidence>
<feature type="compositionally biased region" description="Basic residues" evidence="4">
    <location>
        <begin position="584"/>
        <end position="598"/>
    </location>
</feature>
<dbReference type="Proteomes" id="UP000276991">
    <property type="component" value="Unassembled WGS sequence"/>
</dbReference>
<sequence length="869" mass="97708">METEVVRAFNAELVSLYELRPPISKKKIVDITKAAMKAIKYYKHVVFGVEKFLMKCKAEYKIPGLYCIDSIIRQSRHQFKDKDVFGPRFAINMQATLSNLLNCKADDKLKVVRVLNLWKSHEIFDATKLRPWLEYCRDVHGLEIDVMIVEKSVKGDQADFSIYSRVPCRGEKRKVLESHTPSSENRSRTPPMLLREPSDDAVEGGVSERETLAMLTTMGLDLGGMFTSDSSLLQKVNKLVNDKLTERRELDSKRQGNIKNLLSKEFDYSDEDDSGDDDFNHKLEIEAKPTELTKQQIIGMAEAVLREPDTKEEIQRMHTERISALSQAAAARVQAVKQQQQQLQQQQLQQQQLQQQQLQQQQLQQQQLQQQQLQQQHLQQQQQQGGISTAARALSTQSGAPPITIPLNPITGSQTNIGTVPPLSIPMPGQSLQPPAATNMLSPRSAQQFLLNAGGLAAFAPGMPPPNILGAMPPQIPTSVPSGMPLASTTNASNRDRSDVDQDDRYRREGDDRFDSDRDERLRRGHGRNDRISEKNDKGQERRRGRSRDHEHEDRGNSRGFGDPHSKRPRRSRSREQGFGDRRREHRRSSSRGRRGLSRGHLDRDRSERDHNNPAYRDLERLRRKMGLPWPPKEGHLLIASCTLWLGRIPSNCTENEIRQAVAEAGEPSRISIIHSRACAYVTMKDRKAAFRVMDRMQKNFKIGEKNVKLNWGIGQGLKGERYAEYWDPDRGYSLIPHFALPGDLEPLIEGGHLEVESLPAHLADLYDEHGLKGKQREQDSASVQSTSNIQLPQVAPNIPSYQFPLGQPPRLPGAAPFLSHGMVPLPGIFPPGLPPQIPLAGAAPTPKSQNCIPTDPEGANAPSTPPQA</sequence>
<feature type="compositionally biased region" description="Basic and acidic residues" evidence="4">
    <location>
        <begin position="494"/>
        <end position="566"/>
    </location>
</feature>
<dbReference type="InterPro" id="IPR051485">
    <property type="entry name" value="SR-CTD_assoc_factor"/>
</dbReference>
<dbReference type="InterPro" id="IPR000504">
    <property type="entry name" value="RRM_dom"/>
</dbReference>
<keyword evidence="3" id="KW-0175">Coiled coil</keyword>
<evidence type="ECO:0000256" key="3">
    <source>
        <dbReference type="SAM" id="Coils"/>
    </source>
</evidence>
<dbReference type="Gene3D" id="3.30.70.330">
    <property type="match status" value="1"/>
</dbReference>
<dbReference type="SMART" id="SM00582">
    <property type="entry name" value="RPR"/>
    <property type="match status" value="1"/>
</dbReference>
<dbReference type="PANTHER" id="PTHR23140:SF4">
    <property type="entry name" value="PROTEIN CBR-NRD-1"/>
    <property type="match status" value="1"/>
</dbReference>
<dbReference type="InterPro" id="IPR012677">
    <property type="entry name" value="Nucleotide-bd_a/b_plait_sf"/>
</dbReference>
<dbReference type="GO" id="GO:0003723">
    <property type="term" value="F:RNA binding"/>
    <property type="evidence" value="ECO:0007669"/>
    <property type="project" value="UniProtKB-UniRule"/>
</dbReference>
<evidence type="ECO:0000256" key="1">
    <source>
        <dbReference type="ARBA" id="ARBA00022884"/>
    </source>
</evidence>
<protein>
    <recommendedName>
        <fullName evidence="9">CID domain-containing protein</fullName>
    </recommendedName>
</protein>
<feature type="compositionally biased region" description="Basic and acidic residues" evidence="4">
    <location>
        <begin position="574"/>
        <end position="583"/>
    </location>
</feature>
<feature type="coiled-coil region" evidence="3">
    <location>
        <begin position="326"/>
        <end position="383"/>
    </location>
</feature>
<feature type="compositionally biased region" description="Polar residues" evidence="4">
    <location>
        <begin position="781"/>
        <end position="792"/>
    </location>
</feature>
<feature type="compositionally biased region" description="Polar residues" evidence="4">
    <location>
        <begin position="477"/>
        <end position="493"/>
    </location>
</feature>
<feature type="region of interest" description="Disordered" evidence="4">
    <location>
        <begin position="173"/>
        <end position="201"/>
    </location>
</feature>
<dbReference type="SUPFAM" id="SSF54928">
    <property type="entry name" value="RNA-binding domain, RBD"/>
    <property type="match status" value="1"/>
</dbReference>
<evidence type="ECO:0000313" key="8">
    <source>
        <dbReference type="Proteomes" id="UP000276991"/>
    </source>
</evidence>
<dbReference type="OrthoDB" id="79367at2759"/>
<dbReference type="PROSITE" id="PS50102">
    <property type="entry name" value="RRM"/>
    <property type="match status" value="1"/>
</dbReference>
<dbReference type="GO" id="GO:0005634">
    <property type="term" value="C:nucleus"/>
    <property type="evidence" value="ECO:0007669"/>
    <property type="project" value="TreeGrafter"/>
</dbReference>
<evidence type="ECO:0000259" key="6">
    <source>
        <dbReference type="PROSITE" id="PS51391"/>
    </source>
</evidence>
<dbReference type="SMART" id="SM00360">
    <property type="entry name" value="RRM"/>
    <property type="match status" value="1"/>
</dbReference>
<dbReference type="Pfam" id="PF00076">
    <property type="entry name" value="RRM_1"/>
    <property type="match status" value="1"/>
</dbReference>
<reference evidence="7 8" key="1">
    <citation type="submission" date="2018-08" db="EMBL/GenBank/DDBJ databases">
        <authorList>
            <person name="Laetsch R D."/>
            <person name="Stevens L."/>
            <person name="Kumar S."/>
            <person name="Blaxter L. M."/>
        </authorList>
    </citation>
    <scope>NUCLEOTIDE SEQUENCE [LARGE SCALE GENOMIC DNA]</scope>
</reference>
<dbReference type="CDD" id="cd16983">
    <property type="entry name" value="CID_SCAF8_like"/>
    <property type="match status" value="1"/>
</dbReference>
<evidence type="ECO:0000256" key="4">
    <source>
        <dbReference type="SAM" id="MobiDB-lite"/>
    </source>
</evidence>
<gene>
    <name evidence="7" type="ORF">NAV_LOCUS7222</name>
</gene>
<feature type="region of interest" description="Disordered" evidence="4">
    <location>
        <begin position="389"/>
        <end position="408"/>
    </location>
</feature>
<keyword evidence="1 2" id="KW-0694">RNA-binding</keyword>
<dbReference type="AlphaFoldDB" id="A0A498SFU1"/>
<feature type="region of interest" description="Disordered" evidence="4">
    <location>
        <begin position="834"/>
        <end position="869"/>
    </location>
</feature>
<feature type="compositionally biased region" description="Basic and acidic residues" evidence="4">
    <location>
        <begin position="600"/>
        <end position="616"/>
    </location>
</feature>
<dbReference type="SUPFAM" id="SSF48464">
    <property type="entry name" value="ENTH/VHS domain"/>
    <property type="match status" value="1"/>
</dbReference>